<protein>
    <submittedName>
        <fullName evidence="1">Uncharacterized protein</fullName>
    </submittedName>
</protein>
<gene>
    <name evidence="1" type="ORF">BSTOLATCC_MIC61004</name>
</gene>
<comment type="caution">
    <text evidence="1">The sequence shown here is derived from an EMBL/GenBank/DDBJ whole genome shotgun (WGS) entry which is preliminary data.</text>
</comment>
<proteinExistence type="predicted"/>
<accession>A0AAU9K3K1</accession>
<organism evidence="1 2">
    <name type="scientific">Blepharisma stoltei</name>
    <dbReference type="NCBI Taxonomy" id="1481888"/>
    <lineage>
        <taxon>Eukaryota</taxon>
        <taxon>Sar</taxon>
        <taxon>Alveolata</taxon>
        <taxon>Ciliophora</taxon>
        <taxon>Postciliodesmatophora</taxon>
        <taxon>Heterotrichea</taxon>
        <taxon>Heterotrichida</taxon>
        <taxon>Blepharismidae</taxon>
        <taxon>Blepharisma</taxon>
    </lineage>
</organism>
<evidence type="ECO:0000313" key="1">
    <source>
        <dbReference type="EMBL" id="CAG9334385.1"/>
    </source>
</evidence>
<dbReference type="Proteomes" id="UP001162131">
    <property type="component" value="Unassembled WGS sequence"/>
</dbReference>
<keyword evidence="2" id="KW-1185">Reference proteome</keyword>
<dbReference type="AlphaFoldDB" id="A0AAU9K3K1"/>
<dbReference type="EMBL" id="CAJZBQ010000058">
    <property type="protein sequence ID" value="CAG9334385.1"/>
    <property type="molecule type" value="Genomic_DNA"/>
</dbReference>
<reference evidence="1" key="1">
    <citation type="submission" date="2021-09" db="EMBL/GenBank/DDBJ databases">
        <authorList>
            <consortium name="AG Swart"/>
            <person name="Singh M."/>
            <person name="Singh A."/>
            <person name="Seah K."/>
            <person name="Emmerich C."/>
        </authorList>
    </citation>
    <scope>NUCLEOTIDE SEQUENCE</scope>
    <source>
        <strain evidence="1">ATCC30299</strain>
    </source>
</reference>
<evidence type="ECO:0000313" key="2">
    <source>
        <dbReference type="Proteomes" id="UP001162131"/>
    </source>
</evidence>
<name>A0AAU9K3K1_9CILI</name>
<sequence length="269" mass="31259">MGTQLADIRNTIISAIKQTQYLKAIVESVPRAIGEEGEAERLEEIKRNARYAEEQIEACIMKLQKCPKSILDSKRKAELSNESKRNYKVKKNSHILEGVFKVSLLKFGILDLSPVPGPEMRPQLEDLKENYKKRKVIESFEYSDAGKSVYRINTKLLFGIKLLMICSEGTVKRYEFSLESSSLNLNQFLSLVESRWETSLACETRSFMACFNKLLMWMELHKNIFTEKCYVCNLHLSFRTGFPMIPLIVHNTFGEKRYFHIHCYFDTNI</sequence>